<dbReference type="RefSeq" id="XP_036627811.1">
    <property type="nucleotide sequence ID" value="XM_036780428.1"/>
</dbReference>
<name>A0A8H6ZN13_PLEOS</name>
<evidence type="ECO:0000313" key="2">
    <source>
        <dbReference type="EMBL" id="KAF7422779.1"/>
    </source>
</evidence>
<feature type="compositionally biased region" description="Polar residues" evidence="1">
    <location>
        <begin position="27"/>
        <end position="54"/>
    </location>
</feature>
<feature type="region of interest" description="Disordered" evidence="1">
    <location>
        <begin position="1"/>
        <end position="54"/>
    </location>
</feature>
<keyword evidence="3" id="KW-1185">Reference proteome</keyword>
<reference evidence="2" key="1">
    <citation type="submission" date="2019-07" db="EMBL/GenBank/DDBJ databases">
        <authorList>
            <person name="Palmer J.M."/>
        </authorList>
    </citation>
    <scope>NUCLEOTIDE SEQUENCE</scope>
    <source>
        <strain evidence="2">PC9</strain>
    </source>
</reference>
<dbReference type="GeneID" id="59380756"/>
<gene>
    <name evidence="2" type="ORF">PC9H_010938</name>
</gene>
<sequence length="114" mass="12793">MSDDDGVAVEIADNSPIVIDSDPASIRGSSISSPTMDNRQQTLNKTTQRPAQNSSLVNPFMEWLNMDKMSPFAVEADRAWSKRKAVTRRTHRPRKATARELDSAANYTFFFTNL</sequence>
<evidence type="ECO:0000313" key="3">
    <source>
        <dbReference type="Proteomes" id="UP000623687"/>
    </source>
</evidence>
<protein>
    <submittedName>
        <fullName evidence="2">Uncharacterized protein</fullName>
    </submittedName>
</protein>
<evidence type="ECO:0000256" key="1">
    <source>
        <dbReference type="SAM" id="MobiDB-lite"/>
    </source>
</evidence>
<dbReference type="AlphaFoldDB" id="A0A8H6ZN13"/>
<comment type="caution">
    <text evidence="2">The sequence shown here is derived from an EMBL/GenBank/DDBJ whole genome shotgun (WGS) entry which is preliminary data.</text>
</comment>
<dbReference type="EMBL" id="JACETU010000008">
    <property type="protein sequence ID" value="KAF7422779.1"/>
    <property type="molecule type" value="Genomic_DNA"/>
</dbReference>
<dbReference type="VEuPathDB" id="FungiDB:PC9H_010938"/>
<dbReference type="OrthoDB" id="10392218at2759"/>
<dbReference type="Proteomes" id="UP000623687">
    <property type="component" value="Unassembled WGS sequence"/>
</dbReference>
<organism evidence="2 3">
    <name type="scientific">Pleurotus ostreatus</name>
    <name type="common">Oyster mushroom</name>
    <name type="synonym">White-rot fungus</name>
    <dbReference type="NCBI Taxonomy" id="5322"/>
    <lineage>
        <taxon>Eukaryota</taxon>
        <taxon>Fungi</taxon>
        <taxon>Dikarya</taxon>
        <taxon>Basidiomycota</taxon>
        <taxon>Agaricomycotina</taxon>
        <taxon>Agaricomycetes</taxon>
        <taxon>Agaricomycetidae</taxon>
        <taxon>Agaricales</taxon>
        <taxon>Pleurotineae</taxon>
        <taxon>Pleurotaceae</taxon>
        <taxon>Pleurotus</taxon>
    </lineage>
</organism>
<proteinExistence type="predicted"/>
<accession>A0A8H6ZN13</accession>